<dbReference type="AlphaFoldDB" id="S2ZH51"/>
<evidence type="ECO:0000313" key="1">
    <source>
        <dbReference type="EMBL" id="EPD69372.1"/>
    </source>
</evidence>
<dbReference type="EMBL" id="ATBY01000013">
    <property type="protein sequence ID" value="EPD69372.1"/>
    <property type="molecule type" value="Genomic_DNA"/>
</dbReference>
<name>S2ZH51_9CORY</name>
<gene>
    <name evidence="1" type="ORF">HMPREF1219_01243</name>
</gene>
<protein>
    <submittedName>
        <fullName evidence="1">Uncharacterized protein</fullName>
    </submittedName>
</protein>
<proteinExistence type="predicted"/>
<dbReference type="PATRIC" id="fig|1125779.3.peg.1219"/>
<keyword evidence="2" id="KW-1185">Reference proteome</keyword>
<accession>S2ZH51</accession>
<dbReference type="HOGENOM" id="CLU_3326964_0_0_11"/>
<comment type="caution">
    <text evidence="1">The sequence shown here is derived from an EMBL/GenBank/DDBJ whole genome shotgun (WGS) entry which is preliminary data.</text>
</comment>
<reference evidence="1 2" key="1">
    <citation type="submission" date="2013-05" db="EMBL/GenBank/DDBJ databases">
        <title>The Genome Sequence of Corynebacterium pyruviciproducens 1773O (ATCC BAA-1742).</title>
        <authorList>
            <consortium name="The Broad Institute Genomics Platform"/>
            <person name="Earl A."/>
            <person name="Ward D."/>
            <person name="Feldgarden M."/>
            <person name="Gevers D."/>
            <person name="Tong J."/>
            <person name="Walker B."/>
            <person name="Young S."/>
            <person name="Zeng Q."/>
            <person name="Gargeya S."/>
            <person name="Fitzgerald M."/>
            <person name="Haas B."/>
            <person name="Abouelleil A."/>
            <person name="Allen A.W."/>
            <person name="Alvarado L."/>
            <person name="Arachchi H.M."/>
            <person name="Berlin A.M."/>
            <person name="Chapman S.B."/>
            <person name="Gainer-Dewar J."/>
            <person name="Goldberg J."/>
            <person name="Griggs A."/>
            <person name="Gujja S."/>
            <person name="Hansen M."/>
            <person name="Howarth C."/>
            <person name="Imamovic A."/>
            <person name="Ireland A."/>
            <person name="Larimer J."/>
            <person name="McCowan C."/>
            <person name="Murphy C."/>
            <person name="Pearson M."/>
            <person name="Poon T.W."/>
            <person name="Priest M."/>
            <person name="Roberts A."/>
            <person name="Saif S."/>
            <person name="Shea T."/>
            <person name="Sisk P."/>
            <person name="Sykes S."/>
            <person name="Wortman J."/>
            <person name="Nusbaum C."/>
            <person name="Birren B."/>
        </authorList>
    </citation>
    <scope>NUCLEOTIDE SEQUENCE [LARGE SCALE GENOMIC DNA]</scope>
    <source>
        <strain evidence="1 2">ATCC BAA-1742</strain>
    </source>
</reference>
<organism evidence="1 2">
    <name type="scientific">Corynebacterium pyruviciproducens ATCC BAA-1742</name>
    <dbReference type="NCBI Taxonomy" id="1125779"/>
    <lineage>
        <taxon>Bacteria</taxon>
        <taxon>Bacillati</taxon>
        <taxon>Actinomycetota</taxon>
        <taxon>Actinomycetes</taxon>
        <taxon>Mycobacteriales</taxon>
        <taxon>Corynebacteriaceae</taxon>
        <taxon>Corynebacterium</taxon>
    </lineage>
</organism>
<dbReference type="Proteomes" id="UP000014408">
    <property type="component" value="Unassembled WGS sequence"/>
</dbReference>
<sequence>MPVHIWVIATIDPGFLVVTTDARNRNKLFESWGLSLLV</sequence>
<evidence type="ECO:0000313" key="2">
    <source>
        <dbReference type="Proteomes" id="UP000014408"/>
    </source>
</evidence>